<evidence type="ECO:0000259" key="1">
    <source>
        <dbReference type="PROSITE" id="PS51352"/>
    </source>
</evidence>
<dbReference type="SUPFAM" id="SSF52833">
    <property type="entry name" value="Thioredoxin-like"/>
    <property type="match status" value="1"/>
</dbReference>
<dbReference type="Pfam" id="PF08534">
    <property type="entry name" value="Redoxin"/>
    <property type="match status" value="1"/>
</dbReference>
<protein>
    <submittedName>
        <fullName evidence="2">TlpA family protein disulfide reductase</fullName>
    </submittedName>
</protein>
<dbReference type="PANTHER" id="PTHR42852:SF17">
    <property type="entry name" value="THIOREDOXIN-LIKE PROTEIN HI_1115"/>
    <property type="match status" value="1"/>
</dbReference>
<name>A0A7M1AYG5_9BACT</name>
<evidence type="ECO:0000313" key="3">
    <source>
        <dbReference type="Proteomes" id="UP000593719"/>
    </source>
</evidence>
<dbReference type="Gene3D" id="3.40.30.10">
    <property type="entry name" value="Glutaredoxin"/>
    <property type="match status" value="1"/>
</dbReference>
<dbReference type="EMBL" id="CP041235">
    <property type="protein sequence ID" value="QOP42519.1"/>
    <property type="molecule type" value="Genomic_DNA"/>
</dbReference>
<reference evidence="2 3" key="1">
    <citation type="submission" date="2019-06" db="EMBL/GenBank/DDBJ databases">
        <title>Sulfurimonas gotlandica sp. nov., a chemoautotrophic and psychrotolerant epsilonproteobacterium isolated from a pelagic redoxcline, and an emended description of the genus Sulfurimonas.</title>
        <authorList>
            <person name="Wang S."/>
            <person name="Jiang L."/>
            <person name="Shao Z."/>
        </authorList>
    </citation>
    <scope>NUCLEOTIDE SEQUENCE [LARGE SCALE GENOMIC DNA]</scope>
    <source>
        <strain evidence="2 3">S2-6</strain>
    </source>
</reference>
<feature type="domain" description="Thioredoxin" evidence="1">
    <location>
        <begin position="18"/>
        <end position="163"/>
    </location>
</feature>
<accession>A0A7M1AYG5</accession>
<dbReference type="PANTHER" id="PTHR42852">
    <property type="entry name" value="THIOL:DISULFIDE INTERCHANGE PROTEIN DSBE"/>
    <property type="match status" value="1"/>
</dbReference>
<dbReference type="PROSITE" id="PS51352">
    <property type="entry name" value="THIOREDOXIN_2"/>
    <property type="match status" value="1"/>
</dbReference>
<gene>
    <name evidence="2" type="ORF">FJR45_00525</name>
</gene>
<dbReference type="KEGG" id="ssei:FJR45_00525"/>
<dbReference type="InterPro" id="IPR013740">
    <property type="entry name" value="Redoxin"/>
</dbReference>
<dbReference type="RefSeq" id="WP_193150883.1">
    <property type="nucleotide sequence ID" value="NZ_CP041235.1"/>
</dbReference>
<evidence type="ECO:0000313" key="2">
    <source>
        <dbReference type="EMBL" id="QOP42519.1"/>
    </source>
</evidence>
<dbReference type="InterPro" id="IPR013766">
    <property type="entry name" value="Thioredoxin_domain"/>
</dbReference>
<dbReference type="Proteomes" id="UP000593719">
    <property type="component" value="Chromosome"/>
</dbReference>
<proteinExistence type="predicted"/>
<dbReference type="CDD" id="cd02966">
    <property type="entry name" value="TlpA_like_family"/>
    <property type="match status" value="1"/>
</dbReference>
<dbReference type="GO" id="GO:0016491">
    <property type="term" value="F:oxidoreductase activity"/>
    <property type="evidence" value="ECO:0007669"/>
    <property type="project" value="InterPro"/>
</dbReference>
<dbReference type="InterPro" id="IPR050553">
    <property type="entry name" value="Thioredoxin_ResA/DsbE_sf"/>
</dbReference>
<keyword evidence="3" id="KW-1185">Reference proteome</keyword>
<dbReference type="AlphaFoldDB" id="A0A7M1AYG5"/>
<sequence length="164" mass="18430">MKKVILTVMICLTLFAAPREGDKQVAYTLPLLYKPAKVLSNSEMRGKVVLLNLWASWCSGCQEEMPLFVALQKRHNKKDFIVVAASIDSVDDNAKEFLNRVDPDKNLIALYDVKKSLPKAYRCPGLPSSFLIDKEGKIAAVYIGSLDKAMIKDLEKKIAELERK</sequence>
<dbReference type="InterPro" id="IPR036249">
    <property type="entry name" value="Thioredoxin-like_sf"/>
</dbReference>
<organism evidence="2 3">
    <name type="scientific">Sulfurimonas sediminis</name>
    <dbReference type="NCBI Taxonomy" id="2590020"/>
    <lineage>
        <taxon>Bacteria</taxon>
        <taxon>Pseudomonadati</taxon>
        <taxon>Campylobacterota</taxon>
        <taxon>Epsilonproteobacteria</taxon>
        <taxon>Campylobacterales</taxon>
        <taxon>Sulfurimonadaceae</taxon>
        <taxon>Sulfurimonas</taxon>
    </lineage>
</organism>